<dbReference type="InterPro" id="IPR001387">
    <property type="entry name" value="Cro/C1-type_HTH"/>
</dbReference>
<sequence length="190" mass="20354">MTTGRIELASTGRTVAANVKRLREAQRMTLRSLSARLKEMGRPLSADALNKIENGASDEPRQVRRVDVDDLAALAVALGVHPAALLLPPTARIAMSNGEPVTIPVTGAGEVPARVAWEWAHGMRPLPGQGDPEKAWLQFSHAALPEGWRGMPAATYAQWDAEQARQDYEQILGLTGFNADGTPKDGGDDG</sequence>
<name>A0ABP5QGN6_9ACTN</name>
<dbReference type="Proteomes" id="UP001501474">
    <property type="component" value="Unassembled WGS sequence"/>
</dbReference>
<feature type="domain" description="HTH cro/C1-type" evidence="1">
    <location>
        <begin position="19"/>
        <end position="85"/>
    </location>
</feature>
<organism evidence="2 3">
    <name type="scientific">Streptomyces indiaensis</name>
    <dbReference type="NCBI Taxonomy" id="284033"/>
    <lineage>
        <taxon>Bacteria</taxon>
        <taxon>Bacillati</taxon>
        <taxon>Actinomycetota</taxon>
        <taxon>Actinomycetes</taxon>
        <taxon>Kitasatosporales</taxon>
        <taxon>Streptomycetaceae</taxon>
        <taxon>Streptomyces</taxon>
    </lineage>
</organism>
<accession>A0ABP5QGN6</accession>
<proteinExistence type="predicted"/>
<dbReference type="SUPFAM" id="SSF47413">
    <property type="entry name" value="lambda repressor-like DNA-binding domains"/>
    <property type="match status" value="1"/>
</dbReference>
<dbReference type="RefSeq" id="WP_234846594.1">
    <property type="nucleotide sequence ID" value="NZ_BAAART010000063.1"/>
</dbReference>
<keyword evidence="3" id="KW-1185">Reference proteome</keyword>
<comment type="caution">
    <text evidence="2">The sequence shown here is derived from an EMBL/GenBank/DDBJ whole genome shotgun (WGS) entry which is preliminary data.</text>
</comment>
<dbReference type="Gene3D" id="1.10.260.40">
    <property type="entry name" value="lambda repressor-like DNA-binding domains"/>
    <property type="match status" value="1"/>
</dbReference>
<dbReference type="SMART" id="SM00530">
    <property type="entry name" value="HTH_XRE"/>
    <property type="match status" value="1"/>
</dbReference>
<dbReference type="EMBL" id="BAAART010000063">
    <property type="protein sequence ID" value="GAA2235045.1"/>
    <property type="molecule type" value="Genomic_DNA"/>
</dbReference>
<evidence type="ECO:0000313" key="3">
    <source>
        <dbReference type="Proteomes" id="UP001501474"/>
    </source>
</evidence>
<protein>
    <recommendedName>
        <fullName evidence="1">HTH cro/C1-type domain-containing protein</fullName>
    </recommendedName>
</protein>
<reference evidence="3" key="1">
    <citation type="journal article" date="2019" name="Int. J. Syst. Evol. Microbiol.">
        <title>The Global Catalogue of Microorganisms (GCM) 10K type strain sequencing project: providing services to taxonomists for standard genome sequencing and annotation.</title>
        <authorList>
            <consortium name="The Broad Institute Genomics Platform"/>
            <consortium name="The Broad Institute Genome Sequencing Center for Infectious Disease"/>
            <person name="Wu L."/>
            <person name="Ma J."/>
        </authorList>
    </citation>
    <scope>NUCLEOTIDE SEQUENCE [LARGE SCALE GENOMIC DNA]</scope>
    <source>
        <strain evidence="3">JCM 3053</strain>
    </source>
</reference>
<dbReference type="PROSITE" id="PS50943">
    <property type="entry name" value="HTH_CROC1"/>
    <property type="match status" value="1"/>
</dbReference>
<evidence type="ECO:0000259" key="1">
    <source>
        <dbReference type="PROSITE" id="PS50943"/>
    </source>
</evidence>
<gene>
    <name evidence="2" type="ORF">GCM10010104_32200</name>
</gene>
<dbReference type="InterPro" id="IPR010982">
    <property type="entry name" value="Lambda_DNA-bd_dom_sf"/>
</dbReference>
<evidence type="ECO:0000313" key="2">
    <source>
        <dbReference type="EMBL" id="GAA2235045.1"/>
    </source>
</evidence>